<dbReference type="Proteomes" id="UP000827138">
    <property type="component" value="Chromosome"/>
</dbReference>
<keyword evidence="2" id="KW-1185">Reference proteome</keyword>
<dbReference type="EMBL" id="CP080647">
    <property type="protein sequence ID" value="QYX76099.1"/>
    <property type="molecule type" value="Genomic_DNA"/>
</dbReference>
<gene>
    <name evidence="1" type="ORF">K1J60_05900</name>
</gene>
<evidence type="ECO:0000313" key="2">
    <source>
        <dbReference type="Proteomes" id="UP000827138"/>
    </source>
</evidence>
<evidence type="ECO:0000313" key="1">
    <source>
        <dbReference type="EMBL" id="QYX76099.1"/>
    </source>
</evidence>
<evidence type="ECO:0008006" key="3">
    <source>
        <dbReference type="Google" id="ProtNLM"/>
    </source>
</evidence>
<proteinExistence type="predicted"/>
<reference evidence="1 2" key="1">
    <citation type="submission" date="2021-08" db="EMBL/GenBank/DDBJ databases">
        <authorList>
            <person name="Ping M."/>
        </authorList>
    </citation>
    <scope>NUCLEOTIDE SEQUENCE [LARGE SCALE GENOMIC DNA]</scope>
    <source>
        <strain evidence="1 2">MG28</strain>
    </source>
</reference>
<protein>
    <recommendedName>
        <fullName evidence="3">SseB protein N-terminal domain-containing protein</fullName>
    </recommendedName>
</protein>
<dbReference type="RefSeq" id="WP_220645234.1">
    <property type="nucleotide sequence ID" value="NZ_CP080647.1"/>
</dbReference>
<name>A0ABX8XKL1_9ACTN</name>
<organism evidence="1 2">
    <name type="scientific">Streptomyces akebiae</name>
    <dbReference type="NCBI Taxonomy" id="2865673"/>
    <lineage>
        <taxon>Bacteria</taxon>
        <taxon>Bacillati</taxon>
        <taxon>Actinomycetota</taxon>
        <taxon>Actinomycetes</taxon>
        <taxon>Kitasatosporales</taxon>
        <taxon>Streptomycetaceae</taxon>
        <taxon>Streptomyces</taxon>
    </lineage>
</organism>
<sequence>MTDNPISMTDLATALREGAQLEAHGLYGKQVVFTLPSSGDQITLWPAPPKPASRPILKLLWMRRTPQDNVVARGELPWTSDAKPVVDWAISMAYSADEIAPQYAPVLTTLHEHGIRASVVPVQGVGFLIRADLPDSTHLIIGGPEGLPSRADQVKQWHVQHEGADDHIAVVHHSPDLHQMINDTKRYLQATAIRYGGRHPLGAPAPEEQEDGPDKLYSLISELSGLRRVDRTAPGGALMTIFDADGYNSATIAVPAEIVTRINRLLSVELQVIKIYGG</sequence>
<accession>A0ABX8XKL1</accession>